<evidence type="ECO:0000313" key="3">
    <source>
        <dbReference type="Proteomes" id="UP001519460"/>
    </source>
</evidence>
<accession>A0ABD0LTG1</accession>
<name>A0ABD0LTG1_9CAEN</name>
<reference evidence="2 3" key="1">
    <citation type="journal article" date="2023" name="Sci. Data">
        <title>Genome assembly of the Korean intertidal mud-creeper Batillaria attramentaria.</title>
        <authorList>
            <person name="Patra A.K."/>
            <person name="Ho P.T."/>
            <person name="Jun S."/>
            <person name="Lee S.J."/>
            <person name="Kim Y."/>
            <person name="Won Y.J."/>
        </authorList>
    </citation>
    <scope>NUCLEOTIDE SEQUENCE [LARGE SCALE GENOMIC DNA]</scope>
    <source>
        <strain evidence="2">Wonlab-2016</strain>
    </source>
</reference>
<feature type="region of interest" description="Disordered" evidence="1">
    <location>
        <begin position="1"/>
        <end position="20"/>
    </location>
</feature>
<gene>
    <name evidence="2" type="ORF">BaRGS_00006252</name>
</gene>
<comment type="caution">
    <text evidence="2">The sequence shown here is derived from an EMBL/GenBank/DDBJ whole genome shotgun (WGS) entry which is preliminary data.</text>
</comment>
<evidence type="ECO:0000256" key="1">
    <source>
        <dbReference type="SAM" id="MobiDB-lite"/>
    </source>
</evidence>
<evidence type="ECO:0000313" key="2">
    <source>
        <dbReference type="EMBL" id="KAK7502299.1"/>
    </source>
</evidence>
<organism evidence="2 3">
    <name type="scientific">Batillaria attramentaria</name>
    <dbReference type="NCBI Taxonomy" id="370345"/>
    <lineage>
        <taxon>Eukaryota</taxon>
        <taxon>Metazoa</taxon>
        <taxon>Spiralia</taxon>
        <taxon>Lophotrochozoa</taxon>
        <taxon>Mollusca</taxon>
        <taxon>Gastropoda</taxon>
        <taxon>Caenogastropoda</taxon>
        <taxon>Sorbeoconcha</taxon>
        <taxon>Cerithioidea</taxon>
        <taxon>Batillariidae</taxon>
        <taxon>Batillaria</taxon>
    </lineage>
</organism>
<dbReference type="EMBL" id="JACVVK020000026">
    <property type="protein sequence ID" value="KAK7502299.1"/>
    <property type="molecule type" value="Genomic_DNA"/>
</dbReference>
<feature type="compositionally biased region" description="Polar residues" evidence="1">
    <location>
        <begin position="1"/>
        <end position="17"/>
    </location>
</feature>
<sequence length="85" mass="9639">MVPSQQKAVPGNQSAESGTWYPVSRKRYVEDLSLPRYTTGSWRQHFSTHDGYMHEYLGGGGGGGRRPTDLTVTSPNVYNHYRDYQ</sequence>
<dbReference type="AlphaFoldDB" id="A0ABD0LTG1"/>
<proteinExistence type="predicted"/>
<dbReference type="Proteomes" id="UP001519460">
    <property type="component" value="Unassembled WGS sequence"/>
</dbReference>
<keyword evidence="3" id="KW-1185">Reference proteome</keyword>
<protein>
    <submittedName>
        <fullName evidence="2">Uncharacterized protein</fullName>
    </submittedName>
</protein>